<dbReference type="SMART" id="SM00421">
    <property type="entry name" value="HTH_LUXR"/>
    <property type="match status" value="1"/>
</dbReference>
<keyword evidence="1 5" id="KW-0597">Phosphoprotein</keyword>
<dbReference type="SUPFAM" id="SSF46894">
    <property type="entry name" value="C-terminal effector domain of the bipartite response regulators"/>
    <property type="match status" value="1"/>
</dbReference>
<dbReference type="PROSITE" id="PS50043">
    <property type="entry name" value="HTH_LUXR_2"/>
    <property type="match status" value="1"/>
</dbReference>
<dbReference type="SUPFAM" id="SSF52172">
    <property type="entry name" value="CheY-like"/>
    <property type="match status" value="1"/>
</dbReference>
<dbReference type="Proteomes" id="UP000576082">
    <property type="component" value="Unassembled WGS sequence"/>
</dbReference>
<evidence type="ECO:0000313" key="8">
    <source>
        <dbReference type="EMBL" id="NME68435.1"/>
    </source>
</evidence>
<evidence type="ECO:0000313" key="9">
    <source>
        <dbReference type="Proteomes" id="UP000576082"/>
    </source>
</evidence>
<comment type="caution">
    <text evidence="8">The sequence shown here is derived from an EMBL/GenBank/DDBJ whole genome shotgun (WGS) entry which is preliminary data.</text>
</comment>
<dbReference type="SMART" id="SM00448">
    <property type="entry name" value="REC"/>
    <property type="match status" value="1"/>
</dbReference>
<evidence type="ECO:0000256" key="1">
    <source>
        <dbReference type="ARBA" id="ARBA00022553"/>
    </source>
</evidence>
<dbReference type="Pfam" id="PF00196">
    <property type="entry name" value="GerE"/>
    <property type="match status" value="1"/>
</dbReference>
<feature type="domain" description="Response regulatory" evidence="7">
    <location>
        <begin position="4"/>
        <end position="119"/>
    </location>
</feature>
<dbReference type="InterPro" id="IPR011006">
    <property type="entry name" value="CheY-like_superfamily"/>
</dbReference>
<dbReference type="GO" id="GO:0006355">
    <property type="term" value="P:regulation of DNA-templated transcription"/>
    <property type="evidence" value="ECO:0007669"/>
    <property type="project" value="InterPro"/>
</dbReference>
<keyword evidence="9" id="KW-1185">Reference proteome</keyword>
<dbReference type="PROSITE" id="PS50110">
    <property type="entry name" value="RESPONSE_REGULATORY"/>
    <property type="match status" value="1"/>
</dbReference>
<dbReference type="PANTHER" id="PTHR43214">
    <property type="entry name" value="TWO-COMPONENT RESPONSE REGULATOR"/>
    <property type="match status" value="1"/>
</dbReference>
<dbReference type="InterPro" id="IPR039420">
    <property type="entry name" value="WalR-like"/>
</dbReference>
<proteinExistence type="predicted"/>
<dbReference type="InterPro" id="IPR000792">
    <property type="entry name" value="Tscrpt_reg_LuxR_C"/>
</dbReference>
<dbReference type="EMBL" id="JABANE010000023">
    <property type="protein sequence ID" value="NME68435.1"/>
    <property type="molecule type" value="Genomic_DNA"/>
</dbReference>
<name>A0A7X9P328_9BACT</name>
<evidence type="ECO:0000256" key="4">
    <source>
        <dbReference type="ARBA" id="ARBA00023163"/>
    </source>
</evidence>
<dbReference type="CDD" id="cd17535">
    <property type="entry name" value="REC_NarL-like"/>
    <property type="match status" value="1"/>
</dbReference>
<protein>
    <submittedName>
        <fullName evidence="8">Response regulator transcription factor</fullName>
    </submittedName>
</protein>
<evidence type="ECO:0000256" key="3">
    <source>
        <dbReference type="ARBA" id="ARBA00023125"/>
    </source>
</evidence>
<gene>
    <name evidence="8" type="ORF">HHU12_10740</name>
</gene>
<evidence type="ECO:0000256" key="2">
    <source>
        <dbReference type="ARBA" id="ARBA00023015"/>
    </source>
</evidence>
<dbReference type="AlphaFoldDB" id="A0A7X9P328"/>
<keyword evidence="3" id="KW-0238">DNA-binding</keyword>
<dbReference type="InterPro" id="IPR036388">
    <property type="entry name" value="WH-like_DNA-bd_sf"/>
</dbReference>
<evidence type="ECO:0000259" key="7">
    <source>
        <dbReference type="PROSITE" id="PS50110"/>
    </source>
</evidence>
<sequence>MAPKILILDDHMLFCQGIERILLEQFNSEIDIINNPKEVILNEVNNYDIVLVDMDMPGQKGYDFVSTVKETGNKTTKFLIVSMHNKPSLVKKSIESGVNGYILKDDPLEVFTEAITAILEGGEFYSERVEESMKYLTLETIILSPREEQILKYIAKGLNANDIAEMLYISVETVKTHNRNIKSKLKIENRAELIKYAYKNLLT</sequence>
<evidence type="ECO:0000256" key="5">
    <source>
        <dbReference type="PROSITE-ProRule" id="PRU00169"/>
    </source>
</evidence>
<dbReference type="GO" id="GO:0003677">
    <property type="term" value="F:DNA binding"/>
    <property type="evidence" value="ECO:0007669"/>
    <property type="project" value="UniProtKB-KW"/>
</dbReference>
<reference evidence="8 9" key="1">
    <citation type="submission" date="2020-04" db="EMBL/GenBank/DDBJ databases">
        <title>Flammeovirga sp. SR4, a novel species isolated from seawater.</title>
        <authorList>
            <person name="Wang X."/>
        </authorList>
    </citation>
    <scope>NUCLEOTIDE SEQUENCE [LARGE SCALE GENOMIC DNA]</scope>
    <source>
        <strain evidence="8 9">ATCC 23126</strain>
    </source>
</reference>
<dbReference type="GO" id="GO:0000160">
    <property type="term" value="P:phosphorelay signal transduction system"/>
    <property type="evidence" value="ECO:0007669"/>
    <property type="project" value="InterPro"/>
</dbReference>
<dbReference type="InterPro" id="IPR058245">
    <property type="entry name" value="NreC/VraR/RcsB-like_REC"/>
</dbReference>
<feature type="modified residue" description="4-aspartylphosphate" evidence="5">
    <location>
        <position position="53"/>
    </location>
</feature>
<organism evidence="8 9">
    <name type="scientific">Flammeovirga aprica JL-4</name>
    <dbReference type="NCBI Taxonomy" id="694437"/>
    <lineage>
        <taxon>Bacteria</taxon>
        <taxon>Pseudomonadati</taxon>
        <taxon>Bacteroidota</taxon>
        <taxon>Cytophagia</taxon>
        <taxon>Cytophagales</taxon>
        <taxon>Flammeovirgaceae</taxon>
        <taxon>Flammeovirga</taxon>
    </lineage>
</organism>
<evidence type="ECO:0000259" key="6">
    <source>
        <dbReference type="PROSITE" id="PS50043"/>
    </source>
</evidence>
<dbReference type="Gene3D" id="3.40.50.2300">
    <property type="match status" value="1"/>
</dbReference>
<accession>A0A7X9P328</accession>
<feature type="domain" description="HTH luxR-type" evidence="6">
    <location>
        <begin position="136"/>
        <end position="201"/>
    </location>
</feature>
<dbReference type="Pfam" id="PF00072">
    <property type="entry name" value="Response_reg"/>
    <property type="match status" value="1"/>
</dbReference>
<dbReference type="Gene3D" id="1.10.10.10">
    <property type="entry name" value="Winged helix-like DNA-binding domain superfamily/Winged helix DNA-binding domain"/>
    <property type="match status" value="1"/>
</dbReference>
<dbReference type="RefSeq" id="WP_169656737.1">
    <property type="nucleotide sequence ID" value="NZ_JABANE010000023.1"/>
</dbReference>
<keyword evidence="2" id="KW-0805">Transcription regulation</keyword>
<dbReference type="PANTHER" id="PTHR43214:SF41">
    <property type="entry name" value="NITRATE_NITRITE RESPONSE REGULATOR PROTEIN NARP"/>
    <property type="match status" value="1"/>
</dbReference>
<dbReference type="InterPro" id="IPR001789">
    <property type="entry name" value="Sig_transdc_resp-reg_receiver"/>
</dbReference>
<dbReference type="CDD" id="cd06170">
    <property type="entry name" value="LuxR_C_like"/>
    <property type="match status" value="1"/>
</dbReference>
<dbReference type="InterPro" id="IPR016032">
    <property type="entry name" value="Sig_transdc_resp-reg_C-effctor"/>
</dbReference>
<keyword evidence="4" id="KW-0804">Transcription</keyword>
<dbReference type="PROSITE" id="PS00622">
    <property type="entry name" value="HTH_LUXR_1"/>
    <property type="match status" value="1"/>
</dbReference>
<dbReference type="PRINTS" id="PR00038">
    <property type="entry name" value="HTHLUXR"/>
</dbReference>